<dbReference type="Pfam" id="PF00355">
    <property type="entry name" value="Rieske"/>
    <property type="match status" value="1"/>
</dbReference>
<dbReference type="Gene3D" id="1.20.1290.10">
    <property type="entry name" value="AhpD-like"/>
    <property type="match status" value="1"/>
</dbReference>
<dbReference type="Gene3D" id="2.102.10.10">
    <property type="entry name" value="Rieske [2Fe-2S] iron-sulphur domain"/>
    <property type="match status" value="1"/>
</dbReference>
<keyword evidence="1" id="KW-0001">2Fe-2S</keyword>
<evidence type="ECO:0000313" key="7">
    <source>
        <dbReference type="EMBL" id="ANX04559.1"/>
    </source>
</evidence>
<dbReference type="Proteomes" id="UP000092952">
    <property type="component" value="Chromosome"/>
</dbReference>
<dbReference type="KEGG" id="gbi:PG2T_10495"/>
<dbReference type="CDD" id="cd03467">
    <property type="entry name" value="Rieske"/>
    <property type="match status" value="1"/>
</dbReference>
<dbReference type="SUPFAM" id="SSF50022">
    <property type="entry name" value="ISP domain"/>
    <property type="match status" value="1"/>
</dbReference>
<dbReference type="InParanoid" id="A0A1B1YV07"/>
<dbReference type="EMBL" id="CP014671">
    <property type="protein sequence ID" value="ANX04559.1"/>
    <property type="molecule type" value="Genomic_DNA"/>
</dbReference>
<evidence type="ECO:0000256" key="4">
    <source>
        <dbReference type="ARBA" id="ARBA00023004"/>
    </source>
</evidence>
<dbReference type="InterPro" id="IPR003779">
    <property type="entry name" value="CMD-like"/>
</dbReference>
<dbReference type="GO" id="GO:0051920">
    <property type="term" value="F:peroxiredoxin activity"/>
    <property type="evidence" value="ECO:0007669"/>
    <property type="project" value="InterPro"/>
</dbReference>
<evidence type="ECO:0000256" key="1">
    <source>
        <dbReference type="ARBA" id="ARBA00022714"/>
    </source>
</evidence>
<dbReference type="InterPro" id="IPR050584">
    <property type="entry name" value="Cholesterol_7-desaturase"/>
</dbReference>
<dbReference type="PANTHER" id="PTHR21266">
    <property type="entry name" value="IRON-SULFUR DOMAIN CONTAINING PROTEIN"/>
    <property type="match status" value="1"/>
</dbReference>
<dbReference type="STRING" id="1810504.PG2T_10495"/>
<keyword evidence="8" id="KW-1185">Reference proteome</keyword>
<dbReference type="GO" id="GO:0046872">
    <property type="term" value="F:metal ion binding"/>
    <property type="evidence" value="ECO:0007669"/>
    <property type="project" value="UniProtKB-KW"/>
</dbReference>
<dbReference type="RefSeq" id="WP_068804998.1">
    <property type="nucleotide sequence ID" value="NZ_CP014671.1"/>
</dbReference>
<feature type="domain" description="Rieske" evidence="6">
    <location>
        <begin position="112"/>
        <end position="206"/>
    </location>
</feature>
<accession>A0A1B1YV07</accession>
<dbReference type="PROSITE" id="PS51296">
    <property type="entry name" value="RIESKE"/>
    <property type="match status" value="1"/>
</dbReference>
<dbReference type="AlphaFoldDB" id="A0A1B1YV07"/>
<reference evidence="8" key="1">
    <citation type="submission" date="2016-03" db="EMBL/GenBank/DDBJ databases">
        <title>Complete genome sequence of Solimmundus cernigliae, representing a novel lineage of polycyclic aromatic hydrocarbon degraders within the Gammaproteobacteria.</title>
        <authorList>
            <person name="Singleton D.R."/>
            <person name="Dickey A.N."/>
            <person name="Scholl E.H."/>
            <person name="Wright F.A."/>
            <person name="Aitken M.D."/>
        </authorList>
    </citation>
    <scope>NUCLEOTIDE SEQUENCE [LARGE SCALE GENOMIC DNA]</scope>
    <source>
        <strain evidence="8">TR3.2</strain>
    </source>
</reference>
<dbReference type="OrthoDB" id="9800167at2"/>
<dbReference type="InterPro" id="IPR036922">
    <property type="entry name" value="Rieske_2Fe-2S_sf"/>
</dbReference>
<dbReference type="GO" id="GO:0051537">
    <property type="term" value="F:2 iron, 2 sulfur cluster binding"/>
    <property type="evidence" value="ECO:0007669"/>
    <property type="project" value="UniProtKB-KW"/>
</dbReference>
<proteinExistence type="predicted"/>
<protein>
    <submittedName>
        <fullName evidence="7">Carboxymuconolactone decarboxylase</fullName>
    </submittedName>
</protein>
<evidence type="ECO:0000256" key="2">
    <source>
        <dbReference type="ARBA" id="ARBA00022723"/>
    </source>
</evidence>
<keyword evidence="2" id="KW-0479">Metal-binding</keyword>
<evidence type="ECO:0000313" key="8">
    <source>
        <dbReference type="Proteomes" id="UP000092952"/>
    </source>
</evidence>
<sequence length="208" mass="23296">MSQALDYLIQARPDAMQPYFAFLKVAGRRLDPKTKALISLISKVHAQTERGFRQYLTRALRSGASADEVLDALLMAFPMLGLTRIVWAVDQLLALDLPEFRLDQLGHVPDWHALAPLAELPPTGSLRREADGRAVFIHRTDTELMVYDARCPHQSTDIPELAIDGARLTCPRHGWAFDLGSGMCVAKGSRPLRALAHREQDGQLWAFW</sequence>
<keyword evidence="3" id="KW-0560">Oxidoreductase</keyword>
<dbReference type="Pfam" id="PF02627">
    <property type="entry name" value="CMD"/>
    <property type="match status" value="1"/>
</dbReference>
<keyword evidence="4" id="KW-0408">Iron</keyword>
<gene>
    <name evidence="7" type="ORF">PG2T_10495</name>
</gene>
<evidence type="ECO:0000256" key="3">
    <source>
        <dbReference type="ARBA" id="ARBA00023002"/>
    </source>
</evidence>
<organism evidence="7 8">
    <name type="scientific">Immundisolibacter cernigliae</name>
    <dbReference type="NCBI Taxonomy" id="1810504"/>
    <lineage>
        <taxon>Bacteria</taxon>
        <taxon>Pseudomonadati</taxon>
        <taxon>Pseudomonadota</taxon>
        <taxon>Gammaproteobacteria</taxon>
        <taxon>Immundisolibacterales</taxon>
        <taxon>Immundisolibacteraceae</taxon>
        <taxon>Immundisolibacter</taxon>
    </lineage>
</organism>
<keyword evidence="5" id="KW-0411">Iron-sulfur</keyword>
<evidence type="ECO:0000259" key="6">
    <source>
        <dbReference type="PROSITE" id="PS51296"/>
    </source>
</evidence>
<dbReference type="SUPFAM" id="SSF69118">
    <property type="entry name" value="AhpD-like"/>
    <property type="match status" value="1"/>
</dbReference>
<dbReference type="InterPro" id="IPR017941">
    <property type="entry name" value="Rieske_2Fe-2S"/>
</dbReference>
<dbReference type="InterPro" id="IPR029032">
    <property type="entry name" value="AhpD-like"/>
</dbReference>
<evidence type="ECO:0000256" key="5">
    <source>
        <dbReference type="ARBA" id="ARBA00023014"/>
    </source>
</evidence>
<dbReference type="PANTHER" id="PTHR21266:SF60">
    <property type="entry name" value="3-KETOSTEROID-9-ALPHA-MONOOXYGENASE, OXYGENASE COMPONENT"/>
    <property type="match status" value="1"/>
</dbReference>
<name>A0A1B1YV07_9GAMM</name>